<feature type="compositionally biased region" description="Polar residues" evidence="3">
    <location>
        <begin position="329"/>
        <end position="338"/>
    </location>
</feature>
<evidence type="ECO:0000259" key="5">
    <source>
        <dbReference type="PROSITE" id="PS50240"/>
    </source>
</evidence>
<keyword evidence="6" id="KW-0378">Hydrolase</keyword>
<dbReference type="InterPro" id="IPR009003">
    <property type="entry name" value="Peptidase_S1_PA"/>
</dbReference>
<feature type="compositionally biased region" description="Polar residues" evidence="3">
    <location>
        <begin position="2107"/>
        <end position="2118"/>
    </location>
</feature>
<dbReference type="Gene3D" id="2.40.10.10">
    <property type="entry name" value="Trypsin-like serine proteases"/>
    <property type="match status" value="3"/>
</dbReference>
<gene>
    <name evidence="6" type="primary">Prss48</name>
    <name evidence="6" type="ORF">T4E_8220</name>
</gene>
<accession>A0A0V0XUH4</accession>
<dbReference type="PANTHER" id="PTHR24256">
    <property type="entry name" value="TRYPTASE-RELATED"/>
    <property type="match status" value="1"/>
</dbReference>
<feature type="region of interest" description="Disordered" evidence="3">
    <location>
        <begin position="1179"/>
        <end position="1568"/>
    </location>
</feature>
<dbReference type="PROSITE" id="PS50240">
    <property type="entry name" value="TRYPSIN_DOM"/>
    <property type="match status" value="1"/>
</dbReference>
<feature type="compositionally biased region" description="Polar residues" evidence="3">
    <location>
        <begin position="1348"/>
        <end position="1357"/>
    </location>
</feature>
<dbReference type="SMART" id="SM00020">
    <property type="entry name" value="Tryp_SPc"/>
    <property type="match status" value="1"/>
</dbReference>
<reference evidence="6 7" key="1">
    <citation type="submission" date="2015-01" db="EMBL/GenBank/DDBJ databases">
        <title>Evolution of Trichinella species and genotypes.</title>
        <authorList>
            <person name="Korhonen P.K."/>
            <person name="Edoardo P."/>
            <person name="Giuseppe L.R."/>
            <person name="Gasser R.B."/>
        </authorList>
    </citation>
    <scope>NUCLEOTIDE SEQUENCE [LARGE SCALE GENOMIC DNA]</scope>
    <source>
        <strain evidence="6">ISS141</strain>
    </source>
</reference>
<feature type="chain" id="PRO_5006872812" evidence="4">
    <location>
        <begin position="30"/>
        <end position="2484"/>
    </location>
</feature>
<feature type="signal peptide" evidence="4">
    <location>
        <begin position="1"/>
        <end position="29"/>
    </location>
</feature>
<dbReference type="Pfam" id="PF00089">
    <property type="entry name" value="Trypsin"/>
    <property type="match status" value="1"/>
</dbReference>
<feature type="compositionally biased region" description="Polar residues" evidence="3">
    <location>
        <begin position="1315"/>
        <end position="1324"/>
    </location>
</feature>
<dbReference type="Proteomes" id="UP000054815">
    <property type="component" value="Unassembled WGS sequence"/>
</dbReference>
<evidence type="ECO:0000256" key="4">
    <source>
        <dbReference type="SAM" id="SignalP"/>
    </source>
</evidence>
<feature type="domain" description="Peptidase S1" evidence="5">
    <location>
        <begin position="57"/>
        <end position="301"/>
    </location>
</feature>
<feature type="region of interest" description="Disordered" evidence="3">
    <location>
        <begin position="2094"/>
        <end position="2118"/>
    </location>
</feature>
<feature type="compositionally biased region" description="Polar residues" evidence="3">
    <location>
        <begin position="1500"/>
        <end position="1510"/>
    </location>
</feature>
<keyword evidence="6" id="KW-0645">Protease</keyword>
<evidence type="ECO:0000313" key="7">
    <source>
        <dbReference type="Proteomes" id="UP000054815"/>
    </source>
</evidence>
<comment type="caution">
    <text evidence="6">The sequence shown here is derived from an EMBL/GenBank/DDBJ whole genome shotgun (WGS) entry which is preliminary data.</text>
</comment>
<feature type="compositionally biased region" description="Low complexity" evidence="3">
    <location>
        <begin position="1424"/>
        <end position="1433"/>
    </location>
</feature>
<dbReference type="InterPro" id="IPR051487">
    <property type="entry name" value="Ser/Thr_Proteases_Immune/Dev"/>
</dbReference>
<dbReference type="InterPro" id="IPR001254">
    <property type="entry name" value="Trypsin_dom"/>
</dbReference>
<feature type="compositionally biased region" description="Basic and acidic residues" evidence="3">
    <location>
        <begin position="339"/>
        <end position="351"/>
    </location>
</feature>
<feature type="compositionally biased region" description="Polar residues" evidence="3">
    <location>
        <begin position="1221"/>
        <end position="1232"/>
    </location>
</feature>
<feature type="compositionally biased region" description="Polar residues" evidence="3">
    <location>
        <begin position="1387"/>
        <end position="1397"/>
    </location>
</feature>
<feature type="region of interest" description="Disordered" evidence="3">
    <location>
        <begin position="297"/>
        <end position="356"/>
    </location>
</feature>
<proteinExistence type="inferred from homology"/>
<dbReference type="GO" id="GO:0004252">
    <property type="term" value="F:serine-type endopeptidase activity"/>
    <property type="evidence" value="ECO:0007669"/>
    <property type="project" value="InterPro"/>
</dbReference>
<sequence>MLCRIYKGMLPFIVISLLLFQALQPLSKAEQEYCGDTRQFGHNVLSYAENTHGILVYPWNVLIATPKTHTFKCLGSLIAADFSKNHANSSDIIITAGSCFRGKTRGSFDSVNHFRAYLGTTYYRRHRTDGLEAEFASIYIHTSKNGQQTGIAFAKLKQPVVFGKKHVPICLAPKNAKLLPHAKCYVTGYSRSTYLVDEEKVFIISSKACKLNSIPTLWKPEEAICGKRDKVKDVEMLGAPLMCFSSGKVYQFGVFMSKLPDPSSVRGDYETSLFIIPDAKSAYLHISGQSSKENWIHINSDNDNKTNSEEEIDSKADFDKEADSENTDNNDPKTMNIDSKNEEHNNTKNESAEDAPEIEVSSATVYFVDKYTNNVMCTGTIVKSSKDFTGFASFAISEIGCFTRRYTAVPHDSIFAYAGSKSSDFSTVDSAGVKVEIESVQLITSYDIAIIKFSSPLPLSDKISAAQIASKSATTIRNHNYYTITRDRTTRSLAQIGLSSVYYKNYLSHGVSKNIDYLGSGILLYGPYQITLYGLHKTIIEKKIEDDYLFEYLYFFSQEVLDYIKNLLEKSIPKQQLDVSKFFSKWLMETKRRKALKLSALNKAATANVFLVDKMTQQVRCTGTMMAFDEGFHSVEQSDTIVTESSCLKDKVTGALMNVEQFYAVPSVYYNKTANSETQHYIKKIEVLKESEKASSESNLAIITLTKPIYAGAEINFANFPDNIRQTSSSENILIGYDQNSRQLKGTVYSRISRDSCLIKSSRHVLYAGSALVTTQRNELHLIGIYRGYYTDVAQLQTKYKFCVFPKSIISSLYWYSKGEQREKEWETIYAKIVEDKGKASFVLSTAVVFVDKLTKQTMCTGTIIMLKQTSDLQLSKSNAIITESTCFSEMKEQWKKVSVYTAEDYNNGKHLSSTAKGFEIEHVHHLGKLLPNNVYLINSAIVILRNVILLGSNVNAVYLSPQETFAFEQYENYIIGFDSASGKLKVTSSYFTNRDSCVLRNSDGLQFYGSVMITLHKKQAILKGIHRTIKIAETNHKEVERFCQFPSSSVTAINEFIRNYANYYGKYLVAKEEKKIITRPEKEAVQYQPSYEDTYSSVVYIVDKSQMKTVCLGTIITSEELKKVSQTSRTVITEGSCFKKKIENEPDGLKTYWIFLGKNNDFKTSTHYEIQSITKIKEQQNDATNGEEQKEPTPATAKPSKTITMLYIPPPTQRKDESNQDVSKTSPIPSNEKNRIDNTTRRNPKKPKPPIKREEGSDHSHRDQSKIPRKATTSGASPPSRDAIPGSTIAKQGGSKHSPSEALPIPSKAKDGPGSTSPTQTRVPTLPIKKDEGSHSPSDQLPIPGKGTSSGQSTPSHEAVPGLAIPKQDGSKHIPSDALPLPSGQKEGSGSSSPTHPSVPGLPIKKDEDSHSPSDQLPIPGKGSPSGTTSPSHDAVPGLTIPKQDGSKHIPSDALPIASKPNAESEVSASSAKSVSDLPMKNVGGSDHSRVDQLPITGKLTSSEASSGSRDAVAGLSVAEKLGNGEVTEISSSTASDDTVAGEPVLNGVQNAGSPGEREAGNDAVSESLPVSSKVIADSLPSVSSPTPRPATAEKEMNYSIQYLKYGHLLVSGNVSPTPPSAPSPAPQAASAQTDAVNVFVNNQANALHKIHRLPTLQFSNQDESWEDWTKYYIYAGYDKFMETAKSDQSAIIREIRNVEIVQAKSFESAALPFVAVVTLEKPIFLGVRVSAALLPQPYEIAKLSADYFTTGYNTTANSLYQIKADFNLKISCITLPTSSDISYHGSTLIRASVLSSALVFGLHVSEKSSSTKNTLPNEQICLFNRYFLTVFHDKFQNKVIRKKWREVFPTRVDDDAQIGNPNSDQSAVENANLLQSVVVRIFNKHTQKIACTGILLAVNSNDTTSSFALTEAACFKNHEKHKEKFIVYTAKRGYEWNAEIIENESFEISQINFIKGDVNLLNTEEDLALITLDGQVSLDSGISVPALLSRNEYSSLPKEFYVYGYLENGTLLFSKAHAYEGSVCLFFGGNQNAKFLGSAVLYMHQSVLYVVGMHKVSERENTNDGFVPERFYLLDQYAMQFLLYKVKQKSDAESRKSEPTPPKPQLQNHLDSKSANSSPEFFEIKNATEEVEEFDKVEEETQFDVASTNALIVDKATDNVICSGLIIADSLEENEKATKIVTEKSCLQPKHDGNWVDWRKYVVYSLKVFENSSEPCVETSSKIAQVQDLDNNKTSSLNNVLLTLQSKFSNALGVKLNESIDDVQLNGNYYIIGTDFNYTMIELVPSEEMQVSGCRNSDVSESSAERCILWKTNQAFLPSGKKLIKMKNGTAFIIGFQHQATSQNNSLFEHEFEIISKSYTAALKDRIQDASLSLVKTPFSSLKGHIQVGRVYLEQTDYLDERDSFTGFVPTFVPIPNKKWKTNKEEIKMTSNNLQEKKLQYNDVSVTPQVLQTNWSQSESLNSKFYIYSAFDDQLNSCLPAI</sequence>
<evidence type="ECO:0000256" key="1">
    <source>
        <dbReference type="ARBA" id="ARBA00023157"/>
    </source>
</evidence>
<feature type="compositionally biased region" description="Basic and acidic residues" evidence="3">
    <location>
        <begin position="1252"/>
        <end position="1267"/>
    </location>
</feature>
<evidence type="ECO:0000256" key="2">
    <source>
        <dbReference type="ARBA" id="ARBA00024195"/>
    </source>
</evidence>
<evidence type="ECO:0000313" key="6">
    <source>
        <dbReference type="EMBL" id="KRX91662.1"/>
    </source>
</evidence>
<dbReference type="EMBL" id="JYDU01000131">
    <property type="protein sequence ID" value="KRX91662.1"/>
    <property type="molecule type" value="Genomic_DNA"/>
</dbReference>
<name>A0A0V0XUH4_TRIPS</name>
<feature type="compositionally biased region" description="Basic and acidic residues" evidence="3">
    <location>
        <begin position="300"/>
        <end position="323"/>
    </location>
</feature>
<keyword evidence="4" id="KW-0732">Signal</keyword>
<dbReference type="SUPFAM" id="SSF50494">
    <property type="entry name" value="Trypsin-like serine proteases"/>
    <property type="match status" value="3"/>
</dbReference>
<dbReference type="GO" id="GO:0006508">
    <property type="term" value="P:proteolysis"/>
    <property type="evidence" value="ECO:0007669"/>
    <property type="project" value="UniProtKB-KW"/>
</dbReference>
<protein>
    <submittedName>
        <fullName evidence="6">Serine protease 48</fullName>
    </submittedName>
</protein>
<dbReference type="STRING" id="6337.A0A0V0XUH4"/>
<keyword evidence="1" id="KW-1015">Disulfide bond</keyword>
<dbReference type="InterPro" id="IPR043504">
    <property type="entry name" value="Peptidase_S1_PA_chymotrypsin"/>
</dbReference>
<feature type="compositionally biased region" description="Low complexity" evidence="3">
    <location>
        <begin position="1465"/>
        <end position="1477"/>
    </location>
</feature>
<evidence type="ECO:0000256" key="3">
    <source>
        <dbReference type="SAM" id="MobiDB-lite"/>
    </source>
</evidence>
<organism evidence="6 7">
    <name type="scientific">Trichinella pseudospiralis</name>
    <name type="common">Parasitic roundworm</name>
    <dbReference type="NCBI Taxonomy" id="6337"/>
    <lineage>
        <taxon>Eukaryota</taxon>
        <taxon>Metazoa</taxon>
        <taxon>Ecdysozoa</taxon>
        <taxon>Nematoda</taxon>
        <taxon>Enoplea</taxon>
        <taxon>Dorylaimia</taxon>
        <taxon>Trichinellida</taxon>
        <taxon>Trichinellidae</taxon>
        <taxon>Trichinella</taxon>
    </lineage>
</organism>
<comment type="similarity">
    <text evidence="2">Belongs to the peptidase S1 family. CLIP subfamily.</text>
</comment>